<evidence type="ECO:0000256" key="8">
    <source>
        <dbReference type="SAM" id="MobiDB-lite"/>
    </source>
</evidence>
<dbReference type="GO" id="GO:0005634">
    <property type="term" value="C:nucleus"/>
    <property type="evidence" value="ECO:0007669"/>
    <property type="project" value="UniProtKB-SubCell"/>
</dbReference>
<organism evidence="10 11">
    <name type="scientific">Anisodus acutangulus</name>
    <dbReference type="NCBI Taxonomy" id="402998"/>
    <lineage>
        <taxon>Eukaryota</taxon>
        <taxon>Viridiplantae</taxon>
        <taxon>Streptophyta</taxon>
        <taxon>Embryophyta</taxon>
        <taxon>Tracheophyta</taxon>
        <taxon>Spermatophyta</taxon>
        <taxon>Magnoliopsida</taxon>
        <taxon>eudicotyledons</taxon>
        <taxon>Gunneridae</taxon>
        <taxon>Pentapetalae</taxon>
        <taxon>asterids</taxon>
        <taxon>lamiids</taxon>
        <taxon>Solanales</taxon>
        <taxon>Solanaceae</taxon>
        <taxon>Solanoideae</taxon>
        <taxon>Hyoscyameae</taxon>
        <taxon>Anisodus</taxon>
    </lineage>
</organism>
<feature type="compositionally biased region" description="Basic residues" evidence="8">
    <location>
        <begin position="1033"/>
        <end position="1047"/>
    </location>
</feature>
<gene>
    <name evidence="10" type="ORF">K7X08_000854</name>
</gene>
<evidence type="ECO:0000256" key="6">
    <source>
        <dbReference type="ARBA" id="ARBA00023163"/>
    </source>
</evidence>
<keyword evidence="6" id="KW-0804">Transcription</keyword>
<evidence type="ECO:0000256" key="4">
    <source>
        <dbReference type="ARBA" id="ARBA00022679"/>
    </source>
</evidence>
<feature type="region of interest" description="Disordered" evidence="8">
    <location>
        <begin position="856"/>
        <end position="925"/>
    </location>
</feature>
<comment type="caution">
    <text evidence="10">The sequence shown here is derived from an EMBL/GenBank/DDBJ whole genome shotgun (WGS) entry which is preliminary data.</text>
</comment>
<evidence type="ECO:0000313" key="10">
    <source>
        <dbReference type="EMBL" id="KAJ8564394.1"/>
    </source>
</evidence>
<dbReference type="GO" id="GO:0008757">
    <property type="term" value="F:S-adenosylmethionine-dependent methyltransferase activity"/>
    <property type="evidence" value="ECO:0007669"/>
    <property type="project" value="UniProtKB-ARBA"/>
</dbReference>
<dbReference type="AlphaFoldDB" id="A0A9Q1RMG0"/>
<dbReference type="SMART" id="SM00353">
    <property type="entry name" value="HLH"/>
    <property type="match status" value="1"/>
</dbReference>
<dbReference type="CDD" id="cd11443">
    <property type="entry name" value="bHLH_AtAMS_like"/>
    <property type="match status" value="1"/>
</dbReference>
<dbReference type="Pfam" id="PF14215">
    <property type="entry name" value="bHLH-MYC_N"/>
    <property type="match status" value="1"/>
</dbReference>
<evidence type="ECO:0000313" key="11">
    <source>
        <dbReference type="Proteomes" id="UP001152561"/>
    </source>
</evidence>
<dbReference type="InterPro" id="IPR011598">
    <property type="entry name" value="bHLH_dom"/>
</dbReference>
<dbReference type="Pfam" id="PF08242">
    <property type="entry name" value="Methyltransf_12"/>
    <property type="match status" value="1"/>
</dbReference>
<dbReference type="OrthoDB" id="417697at2759"/>
<dbReference type="GO" id="GO:0080090">
    <property type="term" value="P:regulation of primary metabolic process"/>
    <property type="evidence" value="ECO:0007669"/>
    <property type="project" value="UniProtKB-ARBA"/>
</dbReference>
<dbReference type="InterPro" id="IPR029063">
    <property type="entry name" value="SAM-dependent_MTases_sf"/>
</dbReference>
<feature type="compositionally biased region" description="Polar residues" evidence="8">
    <location>
        <begin position="1018"/>
        <end position="1029"/>
    </location>
</feature>
<feature type="region of interest" description="Disordered" evidence="8">
    <location>
        <begin position="1011"/>
        <end position="1047"/>
    </location>
</feature>
<dbReference type="SUPFAM" id="SSF53335">
    <property type="entry name" value="S-adenosyl-L-methionine-dependent methyltransferases"/>
    <property type="match status" value="2"/>
</dbReference>
<dbReference type="Pfam" id="PF10294">
    <property type="entry name" value="Methyltransf_16"/>
    <property type="match status" value="1"/>
</dbReference>
<dbReference type="InterPro" id="IPR054502">
    <property type="entry name" value="bHLH-TF_ACT-like_plant"/>
</dbReference>
<evidence type="ECO:0000256" key="1">
    <source>
        <dbReference type="ARBA" id="ARBA00004123"/>
    </source>
</evidence>
<comment type="similarity">
    <text evidence="2">Belongs to the methyltransferase superfamily. METL family.</text>
</comment>
<dbReference type="InterPro" id="IPR036638">
    <property type="entry name" value="HLH_DNA-bd_sf"/>
</dbReference>
<dbReference type="EMBL" id="JAJAGQ010000004">
    <property type="protein sequence ID" value="KAJ8564394.1"/>
    <property type="molecule type" value="Genomic_DNA"/>
</dbReference>
<evidence type="ECO:0000256" key="2">
    <source>
        <dbReference type="ARBA" id="ARBA00009725"/>
    </source>
</evidence>
<dbReference type="PROSITE" id="PS50888">
    <property type="entry name" value="BHLH"/>
    <property type="match status" value="1"/>
</dbReference>
<accession>A0A9Q1RMG0</accession>
<dbReference type="Pfam" id="PF22754">
    <property type="entry name" value="bHLH-TF_ACT-like_plant"/>
    <property type="match status" value="1"/>
</dbReference>
<dbReference type="SUPFAM" id="SSF47459">
    <property type="entry name" value="HLH, helix-loop-helix DNA-binding domain"/>
    <property type="match status" value="1"/>
</dbReference>
<dbReference type="Pfam" id="PF00010">
    <property type="entry name" value="HLH"/>
    <property type="match status" value="1"/>
</dbReference>
<dbReference type="InterPro" id="IPR013217">
    <property type="entry name" value="Methyltransf_12"/>
</dbReference>
<dbReference type="Gene3D" id="3.40.50.150">
    <property type="entry name" value="Vaccinia Virus protein VP39"/>
    <property type="match status" value="2"/>
</dbReference>
<feature type="compositionally biased region" description="Basic and acidic residues" evidence="8">
    <location>
        <begin position="856"/>
        <end position="870"/>
    </location>
</feature>
<dbReference type="InterPro" id="IPR026113">
    <property type="entry name" value="METTL2/6/8-like"/>
</dbReference>
<feature type="compositionally biased region" description="Basic and acidic residues" evidence="8">
    <location>
        <begin position="883"/>
        <end position="898"/>
    </location>
</feature>
<keyword evidence="11" id="KW-1185">Reference proteome</keyword>
<dbReference type="Proteomes" id="UP001152561">
    <property type="component" value="Unassembled WGS sequence"/>
</dbReference>
<feature type="region of interest" description="Disordered" evidence="8">
    <location>
        <begin position="759"/>
        <end position="805"/>
    </location>
</feature>
<dbReference type="InterPro" id="IPR019410">
    <property type="entry name" value="Methyltransf_16"/>
</dbReference>
<keyword evidence="7" id="KW-0539">Nucleus</keyword>
<dbReference type="InterPro" id="IPR025610">
    <property type="entry name" value="MYC/MYB_N"/>
</dbReference>
<evidence type="ECO:0000256" key="5">
    <source>
        <dbReference type="ARBA" id="ARBA00023015"/>
    </source>
</evidence>
<keyword evidence="3" id="KW-0489">Methyltransferase</keyword>
<dbReference type="GO" id="GO:0008173">
    <property type="term" value="F:RNA methyltransferase activity"/>
    <property type="evidence" value="ECO:0007669"/>
    <property type="project" value="UniProtKB-ARBA"/>
</dbReference>
<keyword evidence="5" id="KW-0805">Transcription regulation</keyword>
<feature type="compositionally biased region" description="Basic and acidic residues" evidence="8">
    <location>
        <begin position="905"/>
        <end position="922"/>
    </location>
</feature>
<proteinExistence type="inferred from homology"/>
<dbReference type="Gene3D" id="4.10.280.10">
    <property type="entry name" value="Helix-loop-helix DNA-binding domain"/>
    <property type="match status" value="1"/>
</dbReference>
<keyword evidence="4" id="KW-0808">Transferase</keyword>
<evidence type="ECO:0000256" key="3">
    <source>
        <dbReference type="ARBA" id="ARBA00022603"/>
    </source>
</evidence>
<dbReference type="PANTHER" id="PTHR22809">
    <property type="entry name" value="METHYLTRANSFERASE-RELATED"/>
    <property type="match status" value="1"/>
</dbReference>
<evidence type="ECO:0000256" key="7">
    <source>
        <dbReference type="ARBA" id="ARBA00023242"/>
    </source>
</evidence>
<reference evidence="11" key="1">
    <citation type="journal article" date="2023" name="Proc. Natl. Acad. Sci. U.S.A.">
        <title>Genomic and structural basis for evolution of tropane alkaloid biosynthesis.</title>
        <authorList>
            <person name="Wanga Y.-J."/>
            <person name="Taina T."/>
            <person name="Yua J.-Y."/>
            <person name="Lia J."/>
            <person name="Xua B."/>
            <person name="Chenc J."/>
            <person name="D'Auriad J.C."/>
            <person name="Huanga J.-P."/>
            <person name="Huanga S.-X."/>
        </authorList>
    </citation>
    <scope>NUCLEOTIDE SEQUENCE [LARGE SCALE GENOMIC DNA]</scope>
    <source>
        <strain evidence="11">cv. KIB-2019</strain>
    </source>
</reference>
<dbReference type="GO" id="GO:0046983">
    <property type="term" value="F:protein dimerization activity"/>
    <property type="evidence" value="ECO:0007669"/>
    <property type="project" value="InterPro"/>
</dbReference>
<dbReference type="PANTHER" id="PTHR22809:SF5">
    <property type="entry name" value="TRNA N(3)-METHYLCYTIDINE METHYLTRANSFERASE METTL6"/>
    <property type="match status" value="1"/>
</dbReference>
<protein>
    <recommendedName>
        <fullName evidence="9">BHLH domain-containing protein</fullName>
    </recommendedName>
</protein>
<name>A0A9Q1RMG0_9SOLA</name>
<comment type="subcellular location">
    <subcellularLocation>
        <location evidence="1">Nucleus</location>
    </subcellularLocation>
</comment>
<dbReference type="CDD" id="cd02440">
    <property type="entry name" value="AdoMet_MTases"/>
    <property type="match status" value="2"/>
</dbReference>
<sequence length="1047" mass="118286">MEEKWQTKIQIYPTSTGEISPFWRDKYERDAKKYWDIFYKRHQDKFFKDRHYLDKEWGQYFSGTDGKVILEVGCGAGNTIFPLLATIPNIFVHACDFSPRAVNLVKSHKDFDDARVNAFVCDPTVDDLIQHISPSSVDVVTMIFVLSAVSPEKMPLMLQNIRKVLKKDGCVLFRDYATGDLAQERLMSKEQKISDNFYVRGDGTRAFYFSDEFLINLFNENGLDAEAHILCFKQVENRSRELVMNRRWVQAVFRIGSGISGGKTESKVKILGKDNDKPDIQKIILEDSANEMEVDISDGMALEMFGISSPKEEILDVISRDYSFKIKVLSKEYQHTCKSTGLMLWESARLMTSVLAANQTIVSGRNVLELGCGCAGICSMVAARSANLVVATDGDIKALDLLNQNLALNLQPPTLITKKLEWGNRDDVESIKRLNDRGFDVIIGTDVTYVAEAISPLFATAKELIRSGGGDEEDSTPALILCHVFRRVDEPSILSAASEFGFRFLEWICCCCGGADKNMHSCEQEIFFPADSSNSPCRDVMFQHPRTTSCDLLAQGPSSLALDCGIYAQALLSNQAKWMNFVPFSESNMSNETIGTRALIPSPLGLLELFSVNQLPEDEKVIEFVAAQCNIYLEQQTMINSGTMNSSFSNGGGDDHIKDSQNLFQQTVSPAVTSDHLSYEDFPLKRKNLDTSSMNFLPQFSTYSTPEVENKTENNMLFDQNTSDVTHFSNSTENRYMSEMDAYLQKQMLRSCSTQAGIDDESVKHDNGRSNSGSDSDQNEEEDDPKYRRRNGKGPQSKNLVAERKRRKKLNERLYALRALVPKISKLDRASILGDAIEYVMELEKQVKDLQLELEEHSDDEGGRNQDQIHPDVLSHNGTKNMPKSENEKLSNGSHRELSANSNGRTDHSRKYQEVEENDKLQQMEPQVEVAQLDGNEFFVKVFREHKAGGFVRILEALNSLGLEVTNVNATRHTCLVSSIFKVEKRDNEMVQADHVRDSLLELTRNPSRGWSEMARASSDNNANGSTDYLPNHQHHDHQYFHRHHHH</sequence>
<feature type="domain" description="BHLH" evidence="9">
    <location>
        <begin position="794"/>
        <end position="843"/>
    </location>
</feature>
<dbReference type="GO" id="GO:0032259">
    <property type="term" value="P:methylation"/>
    <property type="evidence" value="ECO:0007669"/>
    <property type="project" value="UniProtKB-KW"/>
</dbReference>
<evidence type="ECO:0000259" key="9">
    <source>
        <dbReference type="PROSITE" id="PS50888"/>
    </source>
</evidence>